<sequence>MGTGWVALASAVLVTPAMAQDADADAAGSGIVVTGHKPLRVDATILRAAQARFAKDRAQLAPQGVLRFELWRGANRVRADGVKLMLVDAAGTQLPVGVDGDGRLAFPPVPKGRWFLTAPAHGAQMSLRPIILSRGTGIDDRRLGDLRLQCRVMVSMARTQAPVLAMPLIGLFDVIGGCASKRFGFYHLAEHPLASAVAVASGRREPVILKLSARRDAYLAPLSDRALDNETRIRTTYQ</sequence>
<evidence type="ECO:0000313" key="3">
    <source>
        <dbReference type="Proteomes" id="UP000248614"/>
    </source>
</evidence>
<evidence type="ECO:0000313" key="2">
    <source>
        <dbReference type="EMBL" id="PZO74504.1"/>
    </source>
</evidence>
<protein>
    <submittedName>
        <fullName evidence="2">Uncharacterized protein</fullName>
    </submittedName>
</protein>
<reference evidence="2 3" key="1">
    <citation type="submission" date="2017-08" db="EMBL/GenBank/DDBJ databases">
        <title>Infants hospitalized years apart are colonized by the same room-sourced microbial strains.</title>
        <authorList>
            <person name="Brooks B."/>
            <person name="Olm M.R."/>
            <person name="Firek B.A."/>
            <person name="Baker R."/>
            <person name="Thomas B.C."/>
            <person name="Morowitz M.J."/>
            <person name="Banfield J.F."/>
        </authorList>
    </citation>
    <scope>NUCLEOTIDE SEQUENCE [LARGE SCALE GENOMIC DNA]</scope>
    <source>
        <strain evidence="2">S2_018_000_R3_110</strain>
    </source>
</reference>
<name>A0A2W4YXU4_9SPHN</name>
<feature type="chain" id="PRO_5015958140" evidence="1">
    <location>
        <begin position="20"/>
        <end position="238"/>
    </location>
</feature>
<accession>A0A2W4YXU4</accession>
<dbReference type="Proteomes" id="UP000248614">
    <property type="component" value="Unassembled WGS sequence"/>
</dbReference>
<organism evidence="2 3">
    <name type="scientific">Sphingomonas hengshuiensis</name>
    <dbReference type="NCBI Taxonomy" id="1609977"/>
    <lineage>
        <taxon>Bacteria</taxon>
        <taxon>Pseudomonadati</taxon>
        <taxon>Pseudomonadota</taxon>
        <taxon>Alphaproteobacteria</taxon>
        <taxon>Sphingomonadales</taxon>
        <taxon>Sphingomonadaceae</taxon>
        <taxon>Sphingomonas</taxon>
    </lineage>
</organism>
<gene>
    <name evidence="2" type="ORF">DI632_13240</name>
</gene>
<comment type="caution">
    <text evidence="2">The sequence shown here is derived from an EMBL/GenBank/DDBJ whole genome shotgun (WGS) entry which is preliminary data.</text>
</comment>
<dbReference type="EMBL" id="QFNF01000041">
    <property type="protein sequence ID" value="PZO74504.1"/>
    <property type="molecule type" value="Genomic_DNA"/>
</dbReference>
<proteinExistence type="predicted"/>
<dbReference type="AlphaFoldDB" id="A0A2W4YXU4"/>
<keyword evidence="1" id="KW-0732">Signal</keyword>
<evidence type="ECO:0000256" key="1">
    <source>
        <dbReference type="SAM" id="SignalP"/>
    </source>
</evidence>
<feature type="signal peptide" evidence="1">
    <location>
        <begin position="1"/>
        <end position="19"/>
    </location>
</feature>